<keyword evidence="1" id="KW-1133">Transmembrane helix</keyword>
<dbReference type="EMBL" id="KL142372">
    <property type="protein sequence ID" value="KDR79729.1"/>
    <property type="molecule type" value="Genomic_DNA"/>
</dbReference>
<sequence>MASMSFLHRYFDWFCFIYKSWMGTLVVIFSAGYELTQTTADLLVNSTTLPLKLKYERAELKGQPVVTFHATSAAV</sequence>
<dbReference type="Proteomes" id="UP000027222">
    <property type="component" value="Unassembled WGS sequence"/>
</dbReference>
<evidence type="ECO:0000313" key="2">
    <source>
        <dbReference type="EMBL" id="KDR79729.1"/>
    </source>
</evidence>
<keyword evidence="1" id="KW-0472">Membrane</keyword>
<organism evidence="2 3">
    <name type="scientific">Galerina marginata (strain CBS 339.88)</name>
    <dbReference type="NCBI Taxonomy" id="685588"/>
    <lineage>
        <taxon>Eukaryota</taxon>
        <taxon>Fungi</taxon>
        <taxon>Dikarya</taxon>
        <taxon>Basidiomycota</taxon>
        <taxon>Agaricomycotina</taxon>
        <taxon>Agaricomycetes</taxon>
        <taxon>Agaricomycetidae</taxon>
        <taxon>Agaricales</taxon>
        <taxon>Agaricineae</taxon>
        <taxon>Strophariaceae</taxon>
        <taxon>Galerina</taxon>
    </lineage>
</organism>
<proteinExistence type="predicted"/>
<accession>A0A067TII0</accession>
<dbReference type="AlphaFoldDB" id="A0A067TII0"/>
<gene>
    <name evidence="2" type="ORF">GALMADRAFT_222750</name>
</gene>
<evidence type="ECO:0000313" key="3">
    <source>
        <dbReference type="Proteomes" id="UP000027222"/>
    </source>
</evidence>
<evidence type="ECO:0000256" key="1">
    <source>
        <dbReference type="SAM" id="Phobius"/>
    </source>
</evidence>
<reference evidence="3" key="1">
    <citation type="journal article" date="2014" name="Proc. Natl. Acad. Sci. U.S.A.">
        <title>Extensive sampling of basidiomycete genomes demonstrates inadequacy of the white-rot/brown-rot paradigm for wood decay fungi.</title>
        <authorList>
            <person name="Riley R."/>
            <person name="Salamov A.A."/>
            <person name="Brown D.W."/>
            <person name="Nagy L.G."/>
            <person name="Floudas D."/>
            <person name="Held B.W."/>
            <person name="Levasseur A."/>
            <person name="Lombard V."/>
            <person name="Morin E."/>
            <person name="Otillar R."/>
            <person name="Lindquist E.A."/>
            <person name="Sun H."/>
            <person name="LaButti K.M."/>
            <person name="Schmutz J."/>
            <person name="Jabbour D."/>
            <person name="Luo H."/>
            <person name="Baker S.E."/>
            <person name="Pisabarro A.G."/>
            <person name="Walton J.D."/>
            <person name="Blanchette R.A."/>
            <person name="Henrissat B."/>
            <person name="Martin F."/>
            <person name="Cullen D."/>
            <person name="Hibbett D.S."/>
            <person name="Grigoriev I.V."/>
        </authorList>
    </citation>
    <scope>NUCLEOTIDE SEQUENCE [LARGE SCALE GENOMIC DNA]</scope>
    <source>
        <strain evidence="3">CBS 339.88</strain>
    </source>
</reference>
<name>A0A067TII0_GALM3</name>
<protein>
    <submittedName>
        <fullName evidence="2">Uncharacterized protein</fullName>
    </submittedName>
</protein>
<feature type="transmembrane region" description="Helical" evidence="1">
    <location>
        <begin position="12"/>
        <end position="33"/>
    </location>
</feature>
<dbReference type="HOGENOM" id="CLU_2671240_0_0_1"/>
<keyword evidence="3" id="KW-1185">Reference proteome</keyword>
<keyword evidence="1" id="KW-0812">Transmembrane</keyword>